<protein>
    <recommendedName>
        <fullName evidence="2">Methyltransferase domain-containing protein</fullName>
    </recommendedName>
</protein>
<organism evidence="3 4">
    <name type="scientific">Patellaria atrata CBS 101060</name>
    <dbReference type="NCBI Taxonomy" id="1346257"/>
    <lineage>
        <taxon>Eukaryota</taxon>
        <taxon>Fungi</taxon>
        <taxon>Dikarya</taxon>
        <taxon>Ascomycota</taxon>
        <taxon>Pezizomycotina</taxon>
        <taxon>Dothideomycetes</taxon>
        <taxon>Dothideomycetes incertae sedis</taxon>
        <taxon>Patellariales</taxon>
        <taxon>Patellariaceae</taxon>
        <taxon>Patellaria</taxon>
    </lineage>
</organism>
<feature type="domain" description="Methyltransferase" evidence="2">
    <location>
        <begin position="158"/>
        <end position="415"/>
    </location>
</feature>
<gene>
    <name evidence="3" type="ORF">M501DRAFT_929717</name>
</gene>
<dbReference type="Pfam" id="PF13679">
    <property type="entry name" value="Methyltransf_32"/>
    <property type="match status" value="1"/>
</dbReference>
<dbReference type="OrthoDB" id="10258156at2759"/>
<dbReference type="InterPro" id="IPR025714">
    <property type="entry name" value="Methyltranfer_dom"/>
</dbReference>
<feature type="region of interest" description="Disordered" evidence="1">
    <location>
        <begin position="85"/>
        <end position="109"/>
    </location>
</feature>
<dbReference type="EMBL" id="MU006091">
    <property type="protein sequence ID" value="KAF2841219.1"/>
    <property type="molecule type" value="Genomic_DNA"/>
</dbReference>
<evidence type="ECO:0000313" key="3">
    <source>
        <dbReference type="EMBL" id="KAF2841219.1"/>
    </source>
</evidence>
<dbReference type="InterPro" id="IPR052220">
    <property type="entry name" value="METTL25"/>
</dbReference>
<proteinExistence type="predicted"/>
<reference evidence="3" key="1">
    <citation type="journal article" date="2020" name="Stud. Mycol.">
        <title>101 Dothideomycetes genomes: a test case for predicting lifestyles and emergence of pathogens.</title>
        <authorList>
            <person name="Haridas S."/>
            <person name="Albert R."/>
            <person name="Binder M."/>
            <person name="Bloem J."/>
            <person name="Labutti K."/>
            <person name="Salamov A."/>
            <person name="Andreopoulos B."/>
            <person name="Baker S."/>
            <person name="Barry K."/>
            <person name="Bills G."/>
            <person name="Bluhm B."/>
            <person name="Cannon C."/>
            <person name="Castanera R."/>
            <person name="Culley D."/>
            <person name="Daum C."/>
            <person name="Ezra D."/>
            <person name="Gonzalez J."/>
            <person name="Henrissat B."/>
            <person name="Kuo A."/>
            <person name="Liang C."/>
            <person name="Lipzen A."/>
            <person name="Lutzoni F."/>
            <person name="Magnuson J."/>
            <person name="Mondo S."/>
            <person name="Nolan M."/>
            <person name="Ohm R."/>
            <person name="Pangilinan J."/>
            <person name="Park H.-J."/>
            <person name="Ramirez L."/>
            <person name="Alfaro M."/>
            <person name="Sun H."/>
            <person name="Tritt A."/>
            <person name="Yoshinaga Y."/>
            <person name="Zwiers L.-H."/>
            <person name="Turgeon B."/>
            <person name="Goodwin S."/>
            <person name="Spatafora J."/>
            <person name="Crous P."/>
            <person name="Grigoriev I."/>
        </authorList>
    </citation>
    <scope>NUCLEOTIDE SEQUENCE</scope>
    <source>
        <strain evidence="3">CBS 101060</strain>
    </source>
</reference>
<comment type="caution">
    <text evidence="3">The sequence shown here is derived from an EMBL/GenBank/DDBJ whole genome shotgun (WGS) entry which is preliminary data.</text>
</comment>
<dbReference type="Proteomes" id="UP000799429">
    <property type="component" value="Unassembled WGS sequence"/>
</dbReference>
<name>A0A9P4SF83_9PEZI</name>
<evidence type="ECO:0000256" key="1">
    <source>
        <dbReference type="SAM" id="MobiDB-lite"/>
    </source>
</evidence>
<keyword evidence="4" id="KW-1185">Reference proteome</keyword>
<dbReference type="PANTHER" id="PTHR12496">
    <property type="entry name" value="CGI-41 METHYLTRANSFERASE"/>
    <property type="match status" value="1"/>
</dbReference>
<sequence>MTPQQTLPLPREFDDVDTYVESLLAFGTSSELLQRLCGGVHILDFLTRSPDLYSQVLPQEWREWFQSQDIMELLDLMMRDDLSKYGHKSPGNGHTNNPGPPTDSRFEPPPKSLIEYIKQIREHSLDRTFPPKRGNVSSNENIPLPTMSRNISLGMKVKKVHEVDNFARYVSTLAADLEKTKGRRITHLVDFGSGQNYLGRALANKPYDKHIIAVESKQQNIAGAMYIDVLARLAPKPVIMRNKKAFRAEAGDKAKKWKRSDDCCTPEVKEAASNGVERSVEPWRSKIEHASKKMDRAGERHDNRASLKVSSDSRGSIQYVIHKLQDGNLAPVVEQIIDDTAIESEVSKRQLSNNSTLENETLTFLTPPKAMKPSLMVISLHSCGNLLHHGLRSLVLNPAVSAVAMVGCCYNLVTERLGPPTYKLPSLRPAHPRLEETANAFDPHGFPMSEHLVNYQHSHGKGVRLNITARMMAVQAPQNWGRDDSEKFFTRHFFRALLQRIFLDRGVVSIPNELDIAKGASPSGFSGGSDPIIIGTMKKFCYSDFVSYVRGALEKLYSNSEKKPFLKSKMEGLTDDEIRGYEQRYGARKKELSIVWSLMAFSAGVLESMIVVDRWLWLKEQKEVETAWVEPVFKYSHSPRNLVVVGVKK</sequence>
<accession>A0A9P4SF83</accession>
<evidence type="ECO:0000259" key="2">
    <source>
        <dbReference type="Pfam" id="PF13679"/>
    </source>
</evidence>
<dbReference type="AlphaFoldDB" id="A0A9P4SF83"/>
<dbReference type="PANTHER" id="PTHR12496:SF0">
    <property type="entry name" value="METHYLTRANSFERASE DOMAIN-CONTAINING PROTEIN"/>
    <property type="match status" value="1"/>
</dbReference>
<evidence type="ECO:0000313" key="4">
    <source>
        <dbReference type="Proteomes" id="UP000799429"/>
    </source>
</evidence>